<proteinExistence type="predicted"/>
<dbReference type="HOGENOM" id="CLU_1950793_0_0_1"/>
<accession>E3LKN4</accession>
<dbReference type="Proteomes" id="UP000008281">
    <property type="component" value="Unassembled WGS sequence"/>
</dbReference>
<gene>
    <name evidence="2" type="ORF">CRE_18656</name>
</gene>
<evidence type="ECO:0000313" key="3">
    <source>
        <dbReference type="Proteomes" id="UP000008281"/>
    </source>
</evidence>
<keyword evidence="3" id="KW-1185">Reference proteome</keyword>
<protein>
    <submittedName>
        <fullName evidence="2">Uncharacterized protein</fullName>
    </submittedName>
</protein>
<feature type="region of interest" description="Disordered" evidence="1">
    <location>
        <begin position="42"/>
        <end position="77"/>
    </location>
</feature>
<name>E3LKN4_CAERE</name>
<evidence type="ECO:0000256" key="1">
    <source>
        <dbReference type="SAM" id="MobiDB-lite"/>
    </source>
</evidence>
<dbReference type="InParanoid" id="E3LKN4"/>
<sequence length="129" mass="14083">MNSKDSVTNAFGVSKKIVAENKQTLGNFTGLKMLEQGFRKQEKNENEVVNSIDEKTTDCQNAPDQEPHVSSSQGGVSDHSRVIILRKVPESILLSFQTPSPAKLTSRRPSVSGVSSTGLKLRILLLSED</sequence>
<feature type="compositionally biased region" description="Basic and acidic residues" evidence="1">
    <location>
        <begin position="42"/>
        <end position="57"/>
    </location>
</feature>
<dbReference type="EMBL" id="DS268410">
    <property type="protein sequence ID" value="EFP00318.1"/>
    <property type="molecule type" value="Genomic_DNA"/>
</dbReference>
<dbReference type="AlphaFoldDB" id="E3LKN4"/>
<reference evidence="2" key="1">
    <citation type="submission" date="2007-07" db="EMBL/GenBank/DDBJ databases">
        <title>PCAP assembly of the Caenorhabditis remanei genome.</title>
        <authorList>
            <consortium name="The Caenorhabditis remanei Sequencing Consortium"/>
            <person name="Wilson R.K."/>
        </authorList>
    </citation>
    <scope>NUCLEOTIDE SEQUENCE [LARGE SCALE GENOMIC DNA]</scope>
    <source>
        <strain evidence="2">PB4641</strain>
    </source>
</reference>
<organism evidence="3">
    <name type="scientific">Caenorhabditis remanei</name>
    <name type="common">Caenorhabditis vulgaris</name>
    <dbReference type="NCBI Taxonomy" id="31234"/>
    <lineage>
        <taxon>Eukaryota</taxon>
        <taxon>Metazoa</taxon>
        <taxon>Ecdysozoa</taxon>
        <taxon>Nematoda</taxon>
        <taxon>Chromadorea</taxon>
        <taxon>Rhabditida</taxon>
        <taxon>Rhabditina</taxon>
        <taxon>Rhabditomorpha</taxon>
        <taxon>Rhabditoidea</taxon>
        <taxon>Rhabditidae</taxon>
        <taxon>Peloderinae</taxon>
        <taxon>Caenorhabditis</taxon>
    </lineage>
</organism>
<feature type="compositionally biased region" description="Polar residues" evidence="1">
    <location>
        <begin position="58"/>
        <end position="75"/>
    </location>
</feature>
<evidence type="ECO:0000313" key="2">
    <source>
        <dbReference type="EMBL" id="EFP00318.1"/>
    </source>
</evidence>